<protein>
    <submittedName>
        <fullName evidence="1">Uncharacterized protein</fullName>
    </submittedName>
</protein>
<reference evidence="1" key="1">
    <citation type="journal article" date="2014" name="Front. Microbiol.">
        <title>High frequency of phylogenetically diverse reductive dehalogenase-homologous genes in deep subseafloor sedimentary metagenomes.</title>
        <authorList>
            <person name="Kawai M."/>
            <person name="Futagami T."/>
            <person name="Toyoda A."/>
            <person name="Takaki Y."/>
            <person name="Nishi S."/>
            <person name="Hori S."/>
            <person name="Arai W."/>
            <person name="Tsubouchi T."/>
            <person name="Morono Y."/>
            <person name="Uchiyama I."/>
            <person name="Ito T."/>
            <person name="Fujiyama A."/>
            <person name="Inagaki F."/>
            <person name="Takami H."/>
        </authorList>
    </citation>
    <scope>NUCLEOTIDE SEQUENCE</scope>
    <source>
        <strain evidence="1">Expedition CK06-06</strain>
    </source>
</reference>
<comment type="caution">
    <text evidence="1">The sequence shown here is derived from an EMBL/GenBank/DDBJ whole genome shotgun (WGS) entry which is preliminary data.</text>
</comment>
<accession>X0RYC2</accession>
<dbReference type="EMBL" id="BARS01002853">
    <property type="protein sequence ID" value="GAF73808.1"/>
    <property type="molecule type" value="Genomic_DNA"/>
</dbReference>
<name>X0RYC2_9ZZZZ</name>
<organism evidence="1">
    <name type="scientific">marine sediment metagenome</name>
    <dbReference type="NCBI Taxonomy" id="412755"/>
    <lineage>
        <taxon>unclassified sequences</taxon>
        <taxon>metagenomes</taxon>
        <taxon>ecological metagenomes</taxon>
    </lineage>
</organism>
<dbReference type="AlphaFoldDB" id="X0RYC2"/>
<proteinExistence type="predicted"/>
<evidence type="ECO:0000313" key="1">
    <source>
        <dbReference type="EMBL" id="GAF73808.1"/>
    </source>
</evidence>
<sequence>MKPISGEPITNKYALPLSQAERQYKLDFIYSDKLEEIEAGIQETAKGVNMGILALSLAFAKIDSEALYVQADCKSYLEYLDTAEDRLNMSRQTMSDYKRIGETYLQYKSKLQKVGFKEDGNLHKLRFLERALEHHKSAEVFKRIGTDSIRSFIEYAKGPSERSDEVQYNPDIQITPKRIMVDGKNVLNFSNSLDDRTKEDLTDYLKRIYEVRATGNHPYILNVYDEKEAKAVEQYLRRYRLRH</sequence>
<gene>
    <name evidence="1" type="ORF">S01H1_05474</name>
</gene>